<dbReference type="OrthoDB" id="7917939at2759"/>
<comment type="caution">
    <text evidence="2">The sequence shown here is derived from an EMBL/GenBank/DDBJ whole genome shotgun (WGS) entry which is preliminary data.</text>
</comment>
<keyword evidence="1" id="KW-0472">Membrane</keyword>
<dbReference type="AlphaFoldDB" id="A0A8K0DDH8"/>
<protein>
    <submittedName>
        <fullName evidence="2">Uncharacterized protein</fullName>
    </submittedName>
</protein>
<feature type="transmembrane region" description="Helical" evidence="1">
    <location>
        <begin position="7"/>
        <end position="30"/>
    </location>
</feature>
<dbReference type="Proteomes" id="UP000801492">
    <property type="component" value="Unassembled WGS sequence"/>
</dbReference>
<evidence type="ECO:0000313" key="2">
    <source>
        <dbReference type="EMBL" id="KAF2901341.1"/>
    </source>
</evidence>
<evidence type="ECO:0000256" key="1">
    <source>
        <dbReference type="SAM" id="Phobius"/>
    </source>
</evidence>
<keyword evidence="1" id="KW-1133">Transmembrane helix</keyword>
<name>A0A8K0DDH8_IGNLU</name>
<dbReference type="EMBL" id="VTPC01001697">
    <property type="protein sequence ID" value="KAF2901341.1"/>
    <property type="molecule type" value="Genomic_DNA"/>
</dbReference>
<keyword evidence="3" id="KW-1185">Reference proteome</keyword>
<proteinExistence type="predicted"/>
<accession>A0A8K0DDH8</accession>
<organism evidence="2 3">
    <name type="scientific">Ignelater luminosus</name>
    <name type="common">Cucubano</name>
    <name type="synonym">Pyrophorus luminosus</name>
    <dbReference type="NCBI Taxonomy" id="2038154"/>
    <lineage>
        <taxon>Eukaryota</taxon>
        <taxon>Metazoa</taxon>
        <taxon>Ecdysozoa</taxon>
        <taxon>Arthropoda</taxon>
        <taxon>Hexapoda</taxon>
        <taxon>Insecta</taxon>
        <taxon>Pterygota</taxon>
        <taxon>Neoptera</taxon>
        <taxon>Endopterygota</taxon>
        <taxon>Coleoptera</taxon>
        <taxon>Polyphaga</taxon>
        <taxon>Elateriformia</taxon>
        <taxon>Elateroidea</taxon>
        <taxon>Elateridae</taxon>
        <taxon>Agrypninae</taxon>
        <taxon>Pyrophorini</taxon>
        <taxon>Ignelater</taxon>
    </lineage>
</organism>
<sequence length="156" mass="17835">MITLHRYITLVLTLSAILTLYFTLLVTVPVDQVNSENFNTKSSVKEVVAYSLRKQIEIESEEVSCEKVIGEEDFIHGKGGFWTEVPKTNLFVFNVYYDDRLEPFREALSRQKFNKAAPSKSVMLAIVEKSRHTGSVFCQHKGSSGRRRPVFTNNNQ</sequence>
<keyword evidence="1" id="KW-0812">Transmembrane</keyword>
<reference evidence="2" key="1">
    <citation type="submission" date="2019-08" db="EMBL/GenBank/DDBJ databases">
        <title>The genome of the North American firefly Photinus pyralis.</title>
        <authorList>
            <consortium name="Photinus pyralis genome working group"/>
            <person name="Fallon T.R."/>
            <person name="Sander Lower S.E."/>
            <person name="Weng J.-K."/>
        </authorList>
    </citation>
    <scope>NUCLEOTIDE SEQUENCE</scope>
    <source>
        <strain evidence="2">TRF0915ILg1</strain>
        <tissue evidence="2">Whole body</tissue>
    </source>
</reference>
<gene>
    <name evidence="2" type="ORF">ILUMI_04847</name>
</gene>
<evidence type="ECO:0000313" key="3">
    <source>
        <dbReference type="Proteomes" id="UP000801492"/>
    </source>
</evidence>